<gene>
    <name evidence="13" type="ORF">RRG08_002473</name>
</gene>
<reference evidence="13" key="1">
    <citation type="journal article" date="2023" name="G3 (Bethesda)">
        <title>A reference genome for the long-term kleptoplast-retaining sea slug Elysia crispata morphotype clarki.</title>
        <authorList>
            <person name="Eastman K.E."/>
            <person name="Pendleton A.L."/>
            <person name="Shaikh M.A."/>
            <person name="Suttiyut T."/>
            <person name="Ogas R."/>
            <person name="Tomko P."/>
            <person name="Gavelis G."/>
            <person name="Widhalm J.R."/>
            <person name="Wisecaver J.H."/>
        </authorList>
    </citation>
    <scope>NUCLEOTIDE SEQUENCE</scope>
    <source>
        <strain evidence="13">ECLA1</strain>
    </source>
</reference>
<evidence type="ECO:0000256" key="1">
    <source>
        <dbReference type="ARBA" id="ARBA00004324"/>
    </source>
</evidence>
<evidence type="ECO:0000256" key="5">
    <source>
        <dbReference type="ARBA" id="ARBA00022728"/>
    </source>
</evidence>
<organism evidence="13 14">
    <name type="scientific">Elysia crispata</name>
    <name type="common">lettuce slug</name>
    <dbReference type="NCBI Taxonomy" id="231223"/>
    <lineage>
        <taxon>Eukaryota</taxon>
        <taxon>Metazoa</taxon>
        <taxon>Spiralia</taxon>
        <taxon>Lophotrochozoa</taxon>
        <taxon>Mollusca</taxon>
        <taxon>Gastropoda</taxon>
        <taxon>Heterobranchia</taxon>
        <taxon>Euthyneura</taxon>
        <taxon>Panpulmonata</taxon>
        <taxon>Sacoglossa</taxon>
        <taxon>Placobranchoidea</taxon>
        <taxon>Plakobranchidae</taxon>
        <taxon>Elysia</taxon>
    </lineage>
</organism>
<dbReference type="Proteomes" id="UP001283361">
    <property type="component" value="Unassembled WGS sequence"/>
</dbReference>
<dbReference type="GO" id="GO:0003723">
    <property type="term" value="F:RNA binding"/>
    <property type="evidence" value="ECO:0007669"/>
    <property type="project" value="InterPro"/>
</dbReference>
<dbReference type="AlphaFoldDB" id="A0AAE1A898"/>
<dbReference type="InterPro" id="IPR010304">
    <property type="entry name" value="SMN_Tudor"/>
</dbReference>
<dbReference type="InterPro" id="IPR002999">
    <property type="entry name" value="Tudor"/>
</dbReference>
<dbReference type="GO" id="GO:0071011">
    <property type="term" value="C:precatalytic spliceosome"/>
    <property type="evidence" value="ECO:0007669"/>
    <property type="project" value="TreeGrafter"/>
</dbReference>
<comment type="similarity">
    <text evidence="3">Belongs to the SMN family.</text>
</comment>
<evidence type="ECO:0000256" key="9">
    <source>
        <dbReference type="ARBA" id="ARBA00041083"/>
    </source>
</evidence>
<dbReference type="GO" id="GO:0016607">
    <property type="term" value="C:nuclear speck"/>
    <property type="evidence" value="ECO:0007669"/>
    <property type="project" value="UniProtKB-SubCell"/>
</dbReference>
<keyword evidence="6" id="KW-0508">mRNA splicing</keyword>
<evidence type="ECO:0000256" key="4">
    <source>
        <dbReference type="ARBA" id="ARBA00022664"/>
    </source>
</evidence>
<keyword evidence="14" id="KW-1185">Reference proteome</keyword>
<feature type="region of interest" description="Disordered" evidence="11">
    <location>
        <begin position="49"/>
        <end position="75"/>
    </location>
</feature>
<keyword evidence="7" id="KW-0539">Nucleus</keyword>
<evidence type="ECO:0000256" key="6">
    <source>
        <dbReference type="ARBA" id="ARBA00023187"/>
    </source>
</evidence>
<feature type="region of interest" description="Disordered" evidence="11">
    <location>
        <begin position="225"/>
        <end position="250"/>
    </location>
</feature>
<name>A0AAE1A898_9GAST</name>
<feature type="domain" description="Tudor" evidence="12">
    <location>
        <begin position="87"/>
        <end position="146"/>
    </location>
</feature>
<evidence type="ECO:0000313" key="14">
    <source>
        <dbReference type="Proteomes" id="UP001283361"/>
    </source>
</evidence>
<protein>
    <recommendedName>
        <fullName evidence="9">Survival of motor neuron-related-splicing factor 30</fullName>
    </recommendedName>
    <alternativeName>
        <fullName evidence="10">Survival motor neuron domain-containing protein 1</fullName>
    </alternativeName>
</protein>
<dbReference type="GO" id="GO:0008380">
    <property type="term" value="P:RNA splicing"/>
    <property type="evidence" value="ECO:0007669"/>
    <property type="project" value="UniProtKB-KW"/>
</dbReference>
<dbReference type="CDD" id="cd20399">
    <property type="entry name" value="Tudor_SPF30"/>
    <property type="match status" value="1"/>
</dbReference>
<comment type="caution">
    <text evidence="13">The sequence shown here is derived from an EMBL/GenBank/DDBJ whole genome shotgun (WGS) entry which is preliminary data.</text>
</comment>
<dbReference type="PROSITE" id="PS50304">
    <property type="entry name" value="TUDOR"/>
    <property type="match status" value="1"/>
</dbReference>
<dbReference type="EMBL" id="JAWDGP010002483">
    <property type="protein sequence ID" value="KAK3782842.1"/>
    <property type="molecule type" value="Genomic_DNA"/>
</dbReference>
<dbReference type="Pfam" id="PF06003">
    <property type="entry name" value="SMN_Tudor"/>
    <property type="match status" value="1"/>
</dbReference>
<evidence type="ECO:0000313" key="13">
    <source>
        <dbReference type="EMBL" id="KAK3782842.1"/>
    </source>
</evidence>
<keyword evidence="5" id="KW-0747">Spliceosome</keyword>
<evidence type="ECO:0000256" key="10">
    <source>
        <dbReference type="ARBA" id="ARBA00042567"/>
    </source>
</evidence>
<feature type="region of interest" description="Disordered" evidence="11">
    <location>
        <begin position="173"/>
        <end position="192"/>
    </location>
</feature>
<dbReference type="PANTHER" id="PTHR13681">
    <property type="entry name" value="SURVIVAL OF MOTOR NEURON-RELATED-SPLICING FACTOR 30-RELATED"/>
    <property type="match status" value="1"/>
</dbReference>
<evidence type="ECO:0000256" key="7">
    <source>
        <dbReference type="ARBA" id="ARBA00023242"/>
    </source>
</evidence>
<dbReference type="SMART" id="SM00333">
    <property type="entry name" value="TUDOR"/>
    <property type="match status" value="1"/>
</dbReference>
<evidence type="ECO:0000256" key="2">
    <source>
        <dbReference type="ARBA" id="ARBA00004408"/>
    </source>
</evidence>
<feature type="compositionally biased region" description="Low complexity" evidence="11">
    <location>
        <begin position="51"/>
        <end position="74"/>
    </location>
</feature>
<dbReference type="GO" id="GO:0006397">
    <property type="term" value="P:mRNA processing"/>
    <property type="evidence" value="ECO:0007669"/>
    <property type="project" value="UniProtKB-KW"/>
</dbReference>
<evidence type="ECO:0000256" key="11">
    <source>
        <dbReference type="SAM" id="MobiDB-lite"/>
    </source>
</evidence>
<keyword evidence="4" id="KW-0507">mRNA processing</keyword>
<sequence>MSEDHKMYQLQLQQVEAALTTDPNNEELLKLQKDLQEVIHLTQELQNATESAAGTAPASGLASSSSESGNWSSAENGLQSIDTAITSWKIGDKCMALWEEDGQHYEAVVEELLDDGTCTVTFTGWNNSAICPMSQLNPLETMLKRGMKGGERGADAKKSKKDLQAEQREYKRKKNLKKAQRLKQLEEEHEQDKNKWLDFNHKTFSKTSKGRVKKSIFATPDSVTGKVGVGTCGSGGRPMTSYQHQEKWKK</sequence>
<dbReference type="PANTHER" id="PTHR13681:SF26">
    <property type="entry name" value="SURVIVAL OF MOTOR NEURON-RELATED-SPLICING FACTOR 30"/>
    <property type="match status" value="1"/>
</dbReference>
<dbReference type="GO" id="GO:0005737">
    <property type="term" value="C:cytoplasm"/>
    <property type="evidence" value="ECO:0007669"/>
    <property type="project" value="InterPro"/>
</dbReference>
<dbReference type="GO" id="GO:0000381">
    <property type="term" value="P:regulation of alternative mRNA splicing, via spliceosome"/>
    <property type="evidence" value="ECO:0007669"/>
    <property type="project" value="TreeGrafter"/>
</dbReference>
<evidence type="ECO:0000259" key="12">
    <source>
        <dbReference type="PROSITE" id="PS50304"/>
    </source>
</evidence>
<feature type="compositionally biased region" description="Gly residues" evidence="11">
    <location>
        <begin position="227"/>
        <end position="236"/>
    </location>
</feature>
<comment type="subcellular location">
    <subcellularLocation>
        <location evidence="1">Nucleus speckle</location>
    </subcellularLocation>
    <subcellularLocation>
        <location evidence="2">Nucleus</location>
        <location evidence="2">Cajal body</location>
    </subcellularLocation>
</comment>
<feature type="compositionally biased region" description="Basic and acidic residues" evidence="11">
    <location>
        <begin position="183"/>
        <end position="192"/>
    </location>
</feature>
<comment type="function">
    <text evidence="8">Involved in spliceosome assembly.</text>
</comment>
<accession>A0AAE1A898</accession>
<dbReference type="Gene3D" id="2.30.30.140">
    <property type="match status" value="1"/>
</dbReference>
<dbReference type="GO" id="GO:0015030">
    <property type="term" value="C:Cajal body"/>
    <property type="evidence" value="ECO:0007669"/>
    <property type="project" value="UniProtKB-SubCell"/>
</dbReference>
<proteinExistence type="inferred from homology"/>
<dbReference type="SUPFAM" id="SSF63748">
    <property type="entry name" value="Tudor/PWWP/MBT"/>
    <property type="match status" value="1"/>
</dbReference>
<evidence type="ECO:0000256" key="8">
    <source>
        <dbReference type="ARBA" id="ARBA00037618"/>
    </source>
</evidence>
<evidence type="ECO:0000256" key="3">
    <source>
        <dbReference type="ARBA" id="ARBA00005371"/>
    </source>
</evidence>